<sequence>MPAAHAPGSVPLSADARLKEANRRKIYLHRLLGDDVSGSKDKGGKSVTWVAALFFAIYVFVASFVIIRRSSVEWRSEVWLGSVTGIYEQPFTLTPIFKYFDDIYTTDDVLDWATRFVWSIVALPGQLPLSLVGFNRLMPAESDEGAIYLTYRRMKLSDSSTDLATTRRFQPLYPNTWLASELKGGTATGDFEDTDLLVSGNFTWRYEPGAGYKRQGGYIAKMVLPTSGGFDKGYVQVNDQRMGFVDFREATWFGPTFGSMAVQMALYNPNYQSISRIDLVFNARETGLLAGKIVDSRSMLLDVYDPITDKADICI</sequence>
<evidence type="ECO:0000313" key="2">
    <source>
        <dbReference type="EMBL" id="CAK0880925.1"/>
    </source>
</evidence>
<keyword evidence="3" id="KW-1185">Reference proteome</keyword>
<keyword evidence="1" id="KW-0472">Membrane</keyword>
<evidence type="ECO:0008006" key="4">
    <source>
        <dbReference type="Google" id="ProtNLM"/>
    </source>
</evidence>
<gene>
    <name evidence="2" type="ORF">PCOR1329_LOCUS63936</name>
</gene>
<dbReference type="Proteomes" id="UP001189429">
    <property type="component" value="Unassembled WGS sequence"/>
</dbReference>
<dbReference type="EMBL" id="CAUYUJ010018134">
    <property type="protein sequence ID" value="CAK0880925.1"/>
    <property type="molecule type" value="Genomic_DNA"/>
</dbReference>
<name>A0ABN9W5P0_9DINO</name>
<keyword evidence="1" id="KW-0812">Transmembrane</keyword>
<keyword evidence="1" id="KW-1133">Transmembrane helix</keyword>
<accession>A0ABN9W5P0</accession>
<feature type="transmembrane region" description="Helical" evidence="1">
    <location>
        <begin position="47"/>
        <end position="67"/>
    </location>
</feature>
<proteinExistence type="predicted"/>
<reference evidence="2" key="1">
    <citation type="submission" date="2023-10" db="EMBL/GenBank/DDBJ databases">
        <authorList>
            <person name="Chen Y."/>
            <person name="Shah S."/>
            <person name="Dougan E. K."/>
            <person name="Thang M."/>
            <person name="Chan C."/>
        </authorList>
    </citation>
    <scope>NUCLEOTIDE SEQUENCE [LARGE SCALE GENOMIC DNA]</scope>
</reference>
<organism evidence="2 3">
    <name type="scientific">Prorocentrum cordatum</name>
    <dbReference type="NCBI Taxonomy" id="2364126"/>
    <lineage>
        <taxon>Eukaryota</taxon>
        <taxon>Sar</taxon>
        <taxon>Alveolata</taxon>
        <taxon>Dinophyceae</taxon>
        <taxon>Prorocentrales</taxon>
        <taxon>Prorocentraceae</taxon>
        <taxon>Prorocentrum</taxon>
    </lineage>
</organism>
<protein>
    <recommendedName>
        <fullName evidence="4">Transmembrane protein 231</fullName>
    </recommendedName>
</protein>
<evidence type="ECO:0000256" key="1">
    <source>
        <dbReference type="SAM" id="Phobius"/>
    </source>
</evidence>
<comment type="caution">
    <text evidence="2">The sequence shown here is derived from an EMBL/GenBank/DDBJ whole genome shotgun (WGS) entry which is preliminary data.</text>
</comment>
<evidence type="ECO:0000313" key="3">
    <source>
        <dbReference type="Proteomes" id="UP001189429"/>
    </source>
</evidence>